<evidence type="ECO:0000313" key="2">
    <source>
        <dbReference type="EMBL" id="EJT72357.1"/>
    </source>
</evidence>
<dbReference type="eggNOG" id="ENOG502SQA3">
    <property type="taxonomic scope" value="Eukaryota"/>
</dbReference>
<dbReference type="GeneID" id="20349681"/>
<reference evidence="4" key="1">
    <citation type="submission" date="2010-07" db="EMBL/GenBank/DDBJ databases">
        <title>The genome sequence of Gaeumannomyces graminis var. tritici strain R3-111a-1.</title>
        <authorList>
            <consortium name="The Broad Institute Genome Sequencing Platform"/>
            <person name="Ma L.-J."/>
            <person name="Dead R."/>
            <person name="Young S."/>
            <person name="Zeng Q."/>
            <person name="Koehrsen M."/>
            <person name="Alvarado L."/>
            <person name="Berlin A."/>
            <person name="Chapman S.B."/>
            <person name="Chen Z."/>
            <person name="Freedman E."/>
            <person name="Gellesch M."/>
            <person name="Goldberg J."/>
            <person name="Griggs A."/>
            <person name="Gujja S."/>
            <person name="Heilman E.R."/>
            <person name="Heiman D."/>
            <person name="Hepburn T."/>
            <person name="Howarth C."/>
            <person name="Jen D."/>
            <person name="Larson L."/>
            <person name="Mehta T."/>
            <person name="Neiman D."/>
            <person name="Pearson M."/>
            <person name="Roberts A."/>
            <person name="Saif S."/>
            <person name="Shea T."/>
            <person name="Shenoy N."/>
            <person name="Sisk P."/>
            <person name="Stolte C."/>
            <person name="Sykes S."/>
            <person name="Walk T."/>
            <person name="White J."/>
            <person name="Yandava C."/>
            <person name="Haas B."/>
            <person name="Nusbaum C."/>
            <person name="Birren B."/>
        </authorList>
    </citation>
    <scope>NUCLEOTIDE SEQUENCE [LARGE SCALE GENOMIC DNA]</scope>
    <source>
        <strain evidence="4">R3-111a-1</strain>
    </source>
</reference>
<evidence type="ECO:0000256" key="1">
    <source>
        <dbReference type="SAM" id="MobiDB-lite"/>
    </source>
</evidence>
<feature type="region of interest" description="Disordered" evidence="1">
    <location>
        <begin position="683"/>
        <end position="706"/>
    </location>
</feature>
<reference evidence="3" key="5">
    <citation type="submission" date="2018-04" db="UniProtKB">
        <authorList>
            <consortium name="EnsemblFungi"/>
        </authorList>
    </citation>
    <scope>IDENTIFICATION</scope>
    <source>
        <strain evidence="3">R3-111a-1</strain>
    </source>
</reference>
<dbReference type="AlphaFoldDB" id="J3P6T1"/>
<gene>
    <name evidence="3" type="primary">20349681</name>
    <name evidence="2" type="ORF">GGTG_09223</name>
</gene>
<organism evidence="2">
    <name type="scientific">Gaeumannomyces tritici (strain R3-111a-1)</name>
    <name type="common">Wheat and barley take-all root rot fungus</name>
    <name type="synonym">Gaeumannomyces graminis var. tritici</name>
    <dbReference type="NCBI Taxonomy" id="644352"/>
    <lineage>
        <taxon>Eukaryota</taxon>
        <taxon>Fungi</taxon>
        <taxon>Dikarya</taxon>
        <taxon>Ascomycota</taxon>
        <taxon>Pezizomycotina</taxon>
        <taxon>Sordariomycetes</taxon>
        <taxon>Sordariomycetidae</taxon>
        <taxon>Magnaporthales</taxon>
        <taxon>Magnaporthaceae</taxon>
        <taxon>Gaeumannomyces</taxon>
    </lineage>
</organism>
<evidence type="ECO:0000313" key="4">
    <source>
        <dbReference type="Proteomes" id="UP000006039"/>
    </source>
</evidence>
<dbReference type="VEuPathDB" id="FungiDB:GGTG_09223"/>
<name>J3P6T1_GAET3</name>
<protein>
    <submittedName>
        <fullName evidence="2 3">Uncharacterized protein</fullName>
    </submittedName>
</protein>
<dbReference type="EMBL" id="GL385399">
    <property type="protein sequence ID" value="EJT72357.1"/>
    <property type="molecule type" value="Genomic_DNA"/>
</dbReference>
<dbReference type="Proteomes" id="UP000006039">
    <property type="component" value="Unassembled WGS sequence"/>
</dbReference>
<evidence type="ECO:0000313" key="3">
    <source>
        <dbReference type="EnsemblFungi" id="EJT72357"/>
    </source>
</evidence>
<feature type="compositionally biased region" description="Basic residues" evidence="1">
    <location>
        <begin position="697"/>
        <end position="706"/>
    </location>
</feature>
<dbReference type="RefSeq" id="XP_009225331.1">
    <property type="nucleotide sequence ID" value="XM_009227067.1"/>
</dbReference>
<reference evidence="3" key="4">
    <citation type="journal article" date="2015" name="G3 (Bethesda)">
        <title>Genome sequences of three phytopathogenic species of the Magnaporthaceae family of fungi.</title>
        <authorList>
            <person name="Okagaki L.H."/>
            <person name="Nunes C.C."/>
            <person name="Sailsbery J."/>
            <person name="Clay B."/>
            <person name="Brown D."/>
            <person name="John T."/>
            <person name="Oh Y."/>
            <person name="Young N."/>
            <person name="Fitzgerald M."/>
            <person name="Haas B.J."/>
            <person name="Zeng Q."/>
            <person name="Young S."/>
            <person name="Adiconis X."/>
            <person name="Fan L."/>
            <person name="Levin J.Z."/>
            <person name="Mitchell T.K."/>
            <person name="Okubara P.A."/>
            <person name="Farman M.L."/>
            <person name="Kohn L.M."/>
            <person name="Birren B."/>
            <person name="Ma L.-J."/>
            <person name="Dean R.A."/>
        </authorList>
    </citation>
    <scope>NUCLEOTIDE SEQUENCE</scope>
    <source>
        <strain evidence="3">R3-111a-1</strain>
    </source>
</reference>
<sequence length="706" mass="77360">MSYDLFTAVGSAPQVEKDGSMSSKVSLSLNLESIQLAKYLSEASFYDQDIAADLVKAAPETKQYILEHLGDKALVSRRAGGGKDSGSRVDRVFDPVPALGDEEQEGDDGEAFAAAISLNPIPMPSPTAKIAANDDRYSTSMASKNGGRFDMITTWSQWLMNKGLAVAYGFDFTRWDLTLSDSDAGYEISAALDPSMFVIDVESQQPPLPGGQRGFFLTRFSGGASVLGPHTCTLRSSVTGKSSQFDTAGWRWGWAAPVTRSFLVAGSEEWDEVKENLEIPASAADSHYKISKIFFDLENALVSSDKAHTIVPNVPEEFQESFEKLQTAWRHYARDNDHHILGYAVVATTASEKHLGTFPPTSLQLQNYPFLSAATTKPTTSTDKHGESNMFQMLYKTDLQAFPSDPALPWTGNWCHPDLSGADGTLGSMAISNELFLDDFVVPKLVAFNRATHLESLAPTVTHKGGTKWSFTFRWGSAAHPESFFEWKPASLIQMAALRIIYGNGIGWTWSTSSHQSTSKQVNGAGRFTATHDVTMSNILYVPRGSNKVVLVHTMSHHLFTSHRWVWTDKSSATVKRSCITELTLRDVLEGRLGMEIPKDLDVKVEILDRKGTWLGQNYVAGVANAIAKSLKDEQRLAAAVKQINDRLSGPQVFVLPGGGHLFLKNPVFNGQGDLLLTLDFNGQQQRKNPPGPAKDRKSRKGGIPK</sequence>
<dbReference type="OrthoDB" id="5429442at2759"/>
<accession>J3P6T1</accession>
<reference evidence="2" key="2">
    <citation type="submission" date="2010-07" db="EMBL/GenBank/DDBJ databases">
        <authorList>
            <consortium name="The Broad Institute Genome Sequencing Platform"/>
            <consortium name="Broad Institute Genome Sequencing Center for Infectious Disease"/>
            <person name="Ma L.-J."/>
            <person name="Dead R."/>
            <person name="Young S."/>
            <person name="Zeng Q."/>
            <person name="Koehrsen M."/>
            <person name="Alvarado L."/>
            <person name="Berlin A."/>
            <person name="Chapman S.B."/>
            <person name="Chen Z."/>
            <person name="Freedman E."/>
            <person name="Gellesch M."/>
            <person name="Goldberg J."/>
            <person name="Griggs A."/>
            <person name="Gujja S."/>
            <person name="Heilman E.R."/>
            <person name="Heiman D."/>
            <person name="Hepburn T."/>
            <person name="Howarth C."/>
            <person name="Jen D."/>
            <person name="Larson L."/>
            <person name="Mehta T."/>
            <person name="Neiman D."/>
            <person name="Pearson M."/>
            <person name="Roberts A."/>
            <person name="Saif S."/>
            <person name="Shea T."/>
            <person name="Shenoy N."/>
            <person name="Sisk P."/>
            <person name="Stolte C."/>
            <person name="Sykes S."/>
            <person name="Walk T."/>
            <person name="White J."/>
            <person name="Yandava C."/>
            <person name="Haas B."/>
            <person name="Nusbaum C."/>
            <person name="Birren B."/>
        </authorList>
    </citation>
    <scope>NUCLEOTIDE SEQUENCE</scope>
    <source>
        <strain evidence="2">R3-111a-1</strain>
    </source>
</reference>
<proteinExistence type="predicted"/>
<reference evidence="2" key="3">
    <citation type="submission" date="2010-09" db="EMBL/GenBank/DDBJ databases">
        <title>Annotation of Gaeumannomyces graminis var. tritici R3-111a-1.</title>
        <authorList>
            <consortium name="The Broad Institute Genome Sequencing Platform"/>
            <person name="Ma L.-J."/>
            <person name="Dead R."/>
            <person name="Young S.K."/>
            <person name="Zeng Q."/>
            <person name="Gargeya S."/>
            <person name="Fitzgerald M."/>
            <person name="Haas B."/>
            <person name="Abouelleil A."/>
            <person name="Alvarado L."/>
            <person name="Arachchi H.M."/>
            <person name="Berlin A."/>
            <person name="Brown A."/>
            <person name="Chapman S.B."/>
            <person name="Chen Z."/>
            <person name="Dunbar C."/>
            <person name="Freedman E."/>
            <person name="Gearin G."/>
            <person name="Gellesch M."/>
            <person name="Goldberg J."/>
            <person name="Griggs A."/>
            <person name="Gujja S."/>
            <person name="Heiman D."/>
            <person name="Howarth C."/>
            <person name="Larson L."/>
            <person name="Lui A."/>
            <person name="MacDonald P.J.P."/>
            <person name="Mehta T."/>
            <person name="Montmayeur A."/>
            <person name="Murphy C."/>
            <person name="Neiman D."/>
            <person name="Pearson M."/>
            <person name="Priest M."/>
            <person name="Roberts A."/>
            <person name="Saif S."/>
            <person name="Shea T."/>
            <person name="Shenoy N."/>
            <person name="Sisk P."/>
            <person name="Stolte C."/>
            <person name="Sykes S."/>
            <person name="Yandava C."/>
            <person name="Wortman J."/>
            <person name="Nusbaum C."/>
            <person name="Birren B."/>
        </authorList>
    </citation>
    <scope>NUCLEOTIDE SEQUENCE</scope>
    <source>
        <strain evidence="2">R3-111a-1</strain>
    </source>
</reference>
<dbReference type="HOGENOM" id="CLU_390810_0_0_1"/>
<dbReference type="EnsemblFungi" id="EJT72357">
    <property type="protein sequence ID" value="EJT72357"/>
    <property type="gene ID" value="GGTG_09223"/>
</dbReference>
<keyword evidence="4" id="KW-1185">Reference proteome</keyword>